<accession>A0A5C3LM47</accession>
<evidence type="ECO:0000256" key="1">
    <source>
        <dbReference type="ARBA" id="ARBA00022801"/>
    </source>
</evidence>
<proteinExistence type="predicted"/>
<dbReference type="Proteomes" id="UP000308652">
    <property type="component" value="Unassembled WGS sequence"/>
</dbReference>
<reference evidence="2 3" key="1">
    <citation type="journal article" date="2019" name="Nat. Ecol. Evol.">
        <title>Megaphylogeny resolves global patterns of mushroom evolution.</title>
        <authorList>
            <person name="Varga T."/>
            <person name="Krizsan K."/>
            <person name="Foldi C."/>
            <person name="Dima B."/>
            <person name="Sanchez-Garcia M."/>
            <person name="Sanchez-Ramirez S."/>
            <person name="Szollosi G.J."/>
            <person name="Szarkandi J.G."/>
            <person name="Papp V."/>
            <person name="Albert L."/>
            <person name="Andreopoulos W."/>
            <person name="Angelini C."/>
            <person name="Antonin V."/>
            <person name="Barry K.W."/>
            <person name="Bougher N.L."/>
            <person name="Buchanan P."/>
            <person name="Buyck B."/>
            <person name="Bense V."/>
            <person name="Catcheside P."/>
            <person name="Chovatia M."/>
            <person name="Cooper J."/>
            <person name="Damon W."/>
            <person name="Desjardin D."/>
            <person name="Finy P."/>
            <person name="Geml J."/>
            <person name="Haridas S."/>
            <person name="Hughes K."/>
            <person name="Justo A."/>
            <person name="Karasinski D."/>
            <person name="Kautmanova I."/>
            <person name="Kiss B."/>
            <person name="Kocsube S."/>
            <person name="Kotiranta H."/>
            <person name="LaButti K.M."/>
            <person name="Lechner B.E."/>
            <person name="Liimatainen K."/>
            <person name="Lipzen A."/>
            <person name="Lukacs Z."/>
            <person name="Mihaltcheva S."/>
            <person name="Morgado L.N."/>
            <person name="Niskanen T."/>
            <person name="Noordeloos M.E."/>
            <person name="Ohm R.A."/>
            <person name="Ortiz-Santana B."/>
            <person name="Ovrebo C."/>
            <person name="Racz N."/>
            <person name="Riley R."/>
            <person name="Savchenko A."/>
            <person name="Shiryaev A."/>
            <person name="Soop K."/>
            <person name="Spirin V."/>
            <person name="Szebenyi C."/>
            <person name="Tomsovsky M."/>
            <person name="Tulloss R.E."/>
            <person name="Uehling J."/>
            <person name="Grigoriev I.V."/>
            <person name="Vagvolgyi C."/>
            <person name="Papp T."/>
            <person name="Martin F.M."/>
            <person name="Miettinen O."/>
            <person name="Hibbett D.S."/>
            <person name="Nagy L.G."/>
        </authorList>
    </citation>
    <scope>NUCLEOTIDE SEQUENCE [LARGE SCALE GENOMIC DNA]</scope>
    <source>
        <strain evidence="2 3">CBS 166.37</strain>
    </source>
</reference>
<dbReference type="InterPro" id="IPR007312">
    <property type="entry name" value="Phosphoesterase"/>
</dbReference>
<dbReference type="InterPro" id="IPR017850">
    <property type="entry name" value="Alkaline_phosphatase_core_sf"/>
</dbReference>
<dbReference type="PANTHER" id="PTHR31956">
    <property type="entry name" value="NON-SPECIFIC PHOSPHOLIPASE C4-RELATED"/>
    <property type="match status" value="1"/>
</dbReference>
<gene>
    <name evidence="2" type="ORF">BDQ12DRAFT_766329</name>
</gene>
<keyword evidence="3" id="KW-1185">Reference proteome</keyword>
<evidence type="ECO:0000313" key="2">
    <source>
        <dbReference type="EMBL" id="TFK33657.1"/>
    </source>
</evidence>
<dbReference type="OrthoDB" id="5135119at2759"/>
<organism evidence="2 3">
    <name type="scientific">Crucibulum laeve</name>
    <dbReference type="NCBI Taxonomy" id="68775"/>
    <lineage>
        <taxon>Eukaryota</taxon>
        <taxon>Fungi</taxon>
        <taxon>Dikarya</taxon>
        <taxon>Basidiomycota</taxon>
        <taxon>Agaricomycotina</taxon>
        <taxon>Agaricomycetes</taxon>
        <taxon>Agaricomycetidae</taxon>
        <taxon>Agaricales</taxon>
        <taxon>Agaricineae</taxon>
        <taxon>Nidulariaceae</taxon>
        <taxon>Crucibulum</taxon>
    </lineage>
</organism>
<evidence type="ECO:0000313" key="3">
    <source>
        <dbReference type="Proteomes" id="UP000308652"/>
    </source>
</evidence>
<dbReference type="EMBL" id="ML213644">
    <property type="protein sequence ID" value="TFK33657.1"/>
    <property type="molecule type" value="Genomic_DNA"/>
</dbReference>
<dbReference type="AlphaFoldDB" id="A0A5C3LM47"/>
<sequence>MILSSFFLAGICATSNLIKGKVFDRFVTIWLENTDFDDALADPSLSALAKQGIELNNYFAVTHPSEPNYVASVGGEYFGMDNDNLNRIPENISSIVDLLEEKSISWGEYQQDMPETGFQGFSFNNPVTGAGDYVRKHDPLIIFDSVANNSGRSSNIKNFTLFNEDLANNKLPQWMFITPNLTSDGHDTNVTVAGTFTKSFLEPLLKNKNFNGDRTLVLITFDENDNHLIGNRVRSILLGSAVPRNLIGTSDNYYYDHYSEISTMQANWGLSTLGRYDVGANVFDMVAKHTGDRLRDADLDATFLNGSYPGLFNSVTKAPLPIPNTKLVVNGRRVLKKVVDIWGAPVLQKCTVYTGSLQIPSAGQPPVLPDGC</sequence>
<dbReference type="Pfam" id="PF04185">
    <property type="entry name" value="Phosphoesterase"/>
    <property type="match status" value="1"/>
</dbReference>
<keyword evidence="1" id="KW-0378">Hydrolase</keyword>
<dbReference type="FunFam" id="3.40.720.10:FF:000064">
    <property type="entry name" value="Probable acid phosphatase Pho610"/>
    <property type="match status" value="1"/>
</dbReference>
<dbReference type="PANTHER" id="PTHR31956:SF15">
    <property type="entry name" value="ACID PHOSPHATASE PHOA"/>
    <property type="match status" value="1"/>
</dbReference>
<dbReference type="GO" id="GO:0016788">
    <property type="term" value="F:hydrolase activity, acting on ester bonds"/>
    <property type="evidence" value="ECO:0007669"/>
    <property type="project" value="InterPro"/>
</dbReference>
<dbReference type="STRING" id="68775.A0A5C3LM47"/>
<name>A0A5C3LM47_9AGAR</name>
<protein>
    <submittedName>
        <fullName evidence="2">Acid phosphatase</fullName>
    </submittedName>
</protein>
<dbReference type="GO" id="GO:0009395">
    <property type="term" value="P:phospholipid catabolic process"/>
    <property type="evidence" value="ECO:0007669"/>
    <property type="project" value="TreeGrafter"/>
</dbReference>
<dbReference type="Gene3D" id="3.40.720.10">
    <property type="entry name" value="Alkaline Phosphatase, subunit A"/>
    <property type="match status" value="1"/>
</dbReference>